<reference evidence="21 22" key="1">
    <citation type="submission" date="2019-11" db="EMBL/GenBank/DDBJ databases">
        <title>Whole-genome sequence of Rhodoplanes serenus DSM 18633, type strain.</title>
        <authorList>
            <person name="Kyndt J.A."/>
            <person name="Meyer T.E."/>
        </authorList>
    </citation>
    <scope>NUCLEOTIDE SEQUENCE [LARGE SCALE GENOMIC DNA]</scope>
    <source>
        <strain evidence="21 22">DSM 18633</strain>
    </source>
</reference>
<keyword evidence="6" id="KW-0349">Heme</keyword>
<sequence>MQSDDFNNPGFLAVEEGAALWSKVDGAAGKSCASCHQEAVQSMKGVRASMPKWDEKQKKPVNLEQRINICRSENMKAEPWKFGSPELTAMTTYVGHQSRGTPVSVRTDGPMKPWFDRGRQLFYDRVGQLDMSCANCHEKNYGKFLRADFVSQGQTNGFPTYRLQTQRLVPLHERFQGCMFDVRADPYKPLSDEFLALELYIAWRGLGLPVETPAVRN</sequence>
<dbReference type="GO" id="GO:0016740">
    <property type="term" value="F:transferase activity"/>
    <property type="evidence" value="ECO:0007669"/>
    <property type="project" value="UniProtKB-KW"/>
</dbReference>
<feature type="domain" description="Cytochrome c" evidence="20">
    <location>
        <begin position="117"/>
        <end position="210"/>
    </location>
</feature>
<evidence type="ECO:0000256" key="14">
    <source>
        <dbReference type="ARBA" id="ARBA00030174"/>
    </source>
</evidence>
<dbReference type="Pfam" id="PF21342">
    <property type="entry name" value="SoxA-TsdA_cyt-c"/>
    <property type="match status" value="2"/>
</dbReference>
<dbReference type="GO" id="GO:0016669">
    <property type="term" value="F:oxidoreductase activity, acting on a sulfur group of donors, cytochrome as acceptor"/>
    <property type="evidence" value="ECO:0007669"/>
    <property type="project" value="InterPro"/>
</dbReference>
<keyword evidence="9" id="KW-0732">Signal</keyword>
<dbReference type="InterPro" id="IPR036909">
    <property type="entry name" value="Cyt_c-like_dom_sf"/>
</dbReference>
<evidence type="ECO:0000256" key="5">
    <source>
        <dbReference type="ARBA" id="ARBA00022448"/>
    </source>
</evidence>
<evidence type="ECO:0000256" key="16">
    <source>
        <dbReference type="ARBA" id="ARBA00032236"/>
    </source>
</evidence>
<dbReference type="EC" id="2.8.5.2" evidence="3"/>
<evidence type="ECO:0000256" key="12">
    <source>
        <dbReference type="ARBA" id="ARBA00023004"/>
    </source>
</evidence>
<dbReference type="GO" id="GO:0046872">
    <property type="term" value="F:metal ion binding"/>
    <property type="evidence" value="ECO:0007669"/>
    <property type="project" value="UniProtKB-KW"/>
</dbReference>
<keyword evidence="10" id="KW-0574">Periplasm</keyword>
<keyword evidence="8" id="KW-0479">Metal-binding</keyword>
<comment type="catalytic activity">
    <reaction evidence="19">
        <text>S-sulfanyl-L-cysteinyl-[SoxY protein] + thiosulfate + 2 Fe(III)-[cytochrome c] = S-(2-sulfodisulfanyl)-L-cysteinyl-[SoxY protein] + 2 Fe(II)-[cytochrome c] + 2 H(+)</text>
        <dbReference type="Rhea" id="RHEA:51224"/>
        <dbReference type="Rhea" id="RHEA-COMP:10350"/>
        <dbReference type="Rhea" id="RHEA-COMP:14399"/>
        <dbReference type="Rhea" id="RHEA-COMP:14689"/>
        <dbReference type="Rhea" id="RHEA-COMP:14690"/>
        <dbReference type="ChEBI" id="CHEBI:15378"/>
        <dbReference type="ChEBI" id="CHEBI:29033"/>
        <dbReference type="ChEBI" id="CHEBI:29034"/>
        <dbReference type="ChEBI" id="CHEBI:33542"/>
        <dbReference type="ChEBI" id="CHEBI:61963"/>
        <dbReference type="ChEBI" id="CHEBI:140664"/>
        <dbReference type="EC" id="2.8.5.2"/>
    </reaction>
</comment>
<evidence type="ECO:0000256" key="9">
    <source>
        <dbReference type="ARBA" id="ARBA00022729"/>
    </source>
</evidence>
<organism evidence="21 22">
    <name type="scientific">Rhodoplanes serenus</name>
    <dbReference type="NCBI Taxonomy" id="200615"/>
    <lineage>
        <taxon>Bacteria</taxon>
        <taxon>Pseudomonadati</taxon>
        <taxon>Pseudomonadota</taxon>
        <taxon>Alphaproteobacteria</taxon>
        <taxon>Hyphomicrobiales</taxon>
        <taxon>Nitrobacteraceae</taxon>
        <taxon>Rhodoplanes</taxon>
    </lineage>
</organism>
<evidence type="ECO:0000256" key="3">
    <source>
        <dbReference type="ARBA" id="ARBA00012408"/>
    </source>
</evidence>
<dbReference type="NCBIfam" id="TIGR04484">
    <property type="entry name" value="thiosulf_SoxA"/>
    <property type="match status" value="1"/>
</dbReference>
<evidence type="ECO:0000313" key="21">
    <source>
        <dbReference type="EMBL" id="MTW17394.1"/>
    </source>
</evidence>
<evidence type="ECO:0000313" key="22">
    <source>
        <dbReference type="Proteomes" id="UP000438991"/>
    </source>
</evidence>
<comment type="catalytic activity">
    <reaction evidence="18">
        <text>L-cysteinyl-[SoxY protein] + thiosulfate + 2 Fe(III)-[cytochrome c] = S-sulfosulfanyl-L-cysteinyl-[SoxY protein] + 2 Fe(II)-[cytochrome c] + 2 H(+)</text>
        <dbReference type="Rhea" id="RHEA:56720"/>
        <dbReference type="Rhea" id="RHEA-COMP:10350"/>
        <dbReference type="Rhea" id="RHEA-COMP:14328"/>
        <dbReference type="Rhea" id="RHEA-COMP:14399"/>
        <dbReference type="Rhea" id="RHEA-COMP:14691"/>
        <dbReference type="ChEBI" id="CHEBI:15378"/>
        <dbReference type="ChEBI" id="CHEBI:29033"/>
        <dbReference type="ChEBI" id="CHEBI:29034"/>
        <dbReference type="ChEBI" id="CHEBI:29950"/>
        <dbReference type="ChEBI" id="CHEBI:33542"/>
        <dbReference type="ChEBI" id="CHEBI:139321"/>
        <dbReference type="EC" id="2.8.5.2"/>
    </reaction>
</comment>
<gene>
    <name evidence="21" type="primary">soxA</name>
    <name evidence="21" type="ORF">GJ689_14395</name>
</gene>
<comment type="caution">
    <text evidence="21">The sequence shown here is derived from an EMBL/GenBank/DDBJ whole genome shotgun (WGS) entry which is preliminary data.</text>
</comment>
<dbReference type="Gene3D" id="1.10.760.10">
    <property type="entry name" value="Cytochrome c-like domain"/>
    <property type="match status" value="2"/>
</dbReference>
<evidence type="ECO:0000256" key="1">
    <source>
        <dbReference type="ARBA" id="ARBA00004418"/>
    </source>
</evidence>
<dbReference type="GO" id="GO:0042597">
    <property type="term" value="C:periplasmic space"/>
    <property type="evidence" value="ECO:0007669"/>
    <property type="project" value="UniProtKB-SubCell"/>
</dbReference>
<dbReference type="GO" id="GO:0020037">
    <property type="term" value="F:heme binding"/>
    <property type="evidence" value="ECO:0007669"/>
    <property type="project" value="InterPro"/>
</dbReference>
<evidence type="ECO:0000256" key="4">
    <source>
        <dbReference type="ARBA" id="ARBA00019364"/>
    </source>
</evidence>
<dbReference type="GO" id="GO:0070069">
    <property type="term" value="C:cytochrome complex"/>
    <property type="evidence" value="ECO:0007669"/>
    <property type="project" value="InterPro"/>
</dbReference>
<evidence type="ECO:0000256" key="17">
    <source>
        <dbReference type="ARBA" id="ARBA00032318"/>
    </source>
</evidence>
<keyword evidence="5" id="KW-0813">Transport</keyword>
<accession>A0A9X4XND3</accession>
<dbReference type="GO" id="GO:0009055">
    <property type="term" value="F:electron transfer activity"/>
    <property type="evidence" value="ECO:0007669"/>
    <property type="project" value="InterPro"/>
</dbReference>
<keyword evidence="7" id="KW-0808">Transferase</keyword>
<keyword evidence="12" id="KW-0408">Iron</keyword>
<protein>
    <recommendedName>
        <fullName evidence="4">L-cysteine S-thiosulfotransferase subunit SoxA</fullName>
        <ecNumber evidence="3">2.8.5.2</ecNumber>
    </recommendedName>
    <alternativeName>
        <fullName evidence="16">Protein SoxA</fullName>
    </alternativeName>
    <alternativeName>
        <fullName evidence="17">SoxAX cytochrome complex subunit A</fullName>
    </alternativeName>
    <alternativeName>
        <fullName evidence="15">Sulfur oxidizing protein A</fullName>
    </alternativeName>
    <alternativeName>
        <fullName evidence="14">Thiosulfate-oxidizing multienzyme system protein SoxA</fullName>
    </alternativeName>
</protein>
<evidence type="ECO:0000256" key="8">
    <source>
        <dbReference type="ARBA" id="ARBA00022723"/>
    </source>
</evidence>
<keyword evidence="11" id="KW-0249">Electron transport</keyword>
<comment type="similarity">
    <text evidence="13">Belongs to the SoxA family.</text>
</comment>
<dbReference type="FunFam" id="1.10.760.10:FF:000030">
    <property type="entry name" value="L-cysteine S-thiosulfotransferase subunit SoxA"/>
    <property type="match status" value="1"/>
</dbReference>
<evidence type="ECO:0000256" key="10">
    <source>
        <dbReference type="ARBA" id="ARBA00022764"/>
    </source>
</evidence>
<dbReference type="AlphaFoldDB" id="A0A9X4XND3"/>
<feature type="domain" description="Cytochrome c" evidence="20">
    <location>
        <begin position="16"/>
        <end position="103"/>
    </location>
</feature>
<dbReference type="GO" id="GO:0019417">
    <property type="term" value="P:sulfur oxidation"/>
    <property type="evidence" value="ECO:0007669"/>
    <property type="project" value="InterPro"/>
</dbReference>
<dbReference type="SUPFAM" id="SSF46626">
    <property type="entry name" value="Cytochrome c"/>
    <property type="match status" value="2"/>
</dbReference>
<evidence type="ECO:0000259" key="20">
    <source>
        <dbReference type="Pfam" id="PF21342"/>
    </source>
</evidence>
<evidence type="ECO:0000256" key="19">
    <source>
        <dbReference type="ARBA" id="ARBA00048423"/>
    </source>
</evidence>
<dbReference type="EMBL" id="WNKV01000010">
    <property type="protein sequence ID" value="MTW17394.1"/>
    <property type="molecule type" value="Genomic_DNA"/>
</dbReference>
<evidence type="ECO:0000256" key="15">
    <source>
        <dbReference type="ARBA" id="ARBA00030833"/>
    </source>
</evidence>
<evidence type="ECO:0000256" key="6">
    <source>
        <dbReference type="ARBA" id="ARBA00022617"/>
    </source>
</evidence>
<dbReference type="Proteomes" id="UP000438991">
    <property type="component" value="Unassembled WGS sequence"/>
</dbReference>
<comment type="subunit">
    <text evidence="2">Heterodimer of SoxA and SoxX.</text>
</comment>
<proteinExistence type="inferred from homology"/>
<name>A0A9X4XND3_9BRAD</name>
<evidence type="ECO:0000256" key="7">
    <source>
        <dbReference type="ARBA" id="ARBA00022679"/>
    </source>
</evidence>
<dbReference type="InterPro" id="IPR009056">
    <property type="entry name" value="Cyt_c-like_dom"/>
</dbReference>
<dbReference type="InterPro" id="IPR025710">
    <property type="entry name" value="SoxA"/>
</dbReference>
<evidence type="ECO:0000256" key="2">
    <source>
        <dbReference type="ARBA" id="ARBA00011530"/>
    </source>
</evidence>
<evidence type="ECO:0000256" key="11">
    <source>
        <dbReference type="ARBA" id="ARBA00022982"/>
    </source>
</evidence>
<evidence type="ECO:0000256" key="13">
    <source>
        <dbReference type="ARBA" id="ARBA00025746"/>
    </source>
</evidence>
<evidence type="ECO:0000256" key="18">
    <source>
        <dbReference type="ARBA" id="ARBA00048077"/>
    </source>
</evidence>
<comment type="subcellular location">
    <subcellularLocation>
        <location evidence="1">Periplasm</location>
    </subcellularLocation>
</comment>